<evidence type="ECO:0000256" key="11">
    <source>
        <dbReference type="ARBA" id="ARBA00023316"/>
    </source>
</evidence>
<feature type="signal peptide" evidence="15">
    <location>
        <begin position="1"/>
        <end position="25"/>
    </location>
</feature>
<reference evidence="17" key="1">
    <citation type="submission" date="2022-06" db="EMBL/GenBank/DDBJ databases">
        <title>Gracilimonas sp. CAU 1638 isolated from sea sediment.</title>
        <authorList>
            <person name="Kim W."/>
        </authorList>
    </citation>
    <scope>NUCLEOTIDE SEQUENCE</scope>
    <source>
        <strain evidence="17">CAU 1638</strain>
    </source>
</reference>
<evidence type="ECO:0000256" key="14">
    <source>
        <dbReference type="RuleBase" id="RU361153"/>
    </source>
</evidence>
<dbReference type="CDD" id="cd04080">
    <property type="entry name" value="CBM6_cellulase-like"/>
    <property type="match status" value="1"/>
</dbReference>
<evidence type="ECO:0000313" key="17">
    <source>
        <dbReference type="EMBL" id="MCP9292976.1"/>
    </source>
</evidence>
<feature type="domain" description="CBM6" evidence="16">
    <location>
        <begin position="432"/>
        <end position="583"/>
    </location>
</feature>
<comment type="function">
    <text evidence="12">Glucosidase involved in the degradation of cellulosic biomass. Active on lichenan.</text>
</comment>
<dbReference type="GO" id="GO:0008422">
    <property type="term" value="F:beta-glucosidase activity"/>
    <property type="evidence" value="ECO:0007669"/>
    <property type="project" value="TreeGrafter"/>
</dbReference>
<evidence type="ECO:0000256" key="13">
    <source>
        <dbReference type="ARBA" id="ARBA00041260"/>
    </source>
</evidence>
<dbReference type="EMBL" id="JANDBC010000003">
    <property type="protein sequence ID" value="MCP9292976.1"/>
    <property type="molecule type" value="Genomic_DNA"/>
</dbReference>
<protein>
    <recommendedName>
        <fullName evidence="13">Exo-1,3-beta-glucanase D</fullName>
    </recommendedName>
</protein>
<dbReference type="SUPFAM" id="SSF51445">
    <property type="entry name" value="(Trans)glycosidases"/>
    <property type="match status" value="1"/>
</dbReference>
<keyword evidence="10 14" id="KW-0326">Glycosidase</keyword>
<dbReference type="GO" id="GO:0009251">
    <property type="term" value="P:glucan catabolic process"/>
    <property type="evidence" value="ECO:0007669"/>
    <property type="project" value="TreeGrafter"/>
</dbReference>
<dbReference type="PROSITE" id="PS51175">
    <property type="entry name" value="CBM6"/>
    <property type="match status" value="1"/>
</dbReference>
<evidence type="ECO:0000256" key="2">
    <source>
        <dbReference type="ARBA" id="ARBA00022475"/>
    </source>
</evidence>
<dbReference type="PANTHER" id="PTHR31297">
    <property type="entry name" value="GLUCAN ENDO-1,6-BETA-GLUCOSIDASE B"/>
    <property type="match status" value="1"/>
</dbReference>
<evidence type="ECO:0000256" key="3">
    <source>
        <dbReference type="ARBA" id="ARBA00022692"/>
    </source>
</evidence>
<keyword evidence="2" id="KW-1003">Cell membrane</keyword>
<keyword evidence="11" id="KW-0961">Cell wall biogenesis/degradation</keyword>
<dbReference type="InterPro" id="IPR008979">
    <property type="entry name" value="Galactose-bd-like_sf"/>
</dbReference>
<keyword evidence="3" id="KW-0812">Transmembrane</keyword>
<dbReference type="InterPro" id="IPR017853">
    <property type="entry name" value="GH"/>
</dbReference>
<dbReference type="InterPro" id="IPR006584">
    <property type="entry name" value="Cellulose-bd_IV"/>
</dbReference>
<comment type="subcellular location">
    <subcellularLocation>
        <location evidence="1">Cell membrane</location>
        <topology evidence="1">Single-pass type II membrane protein</topology>
    </subcellularLocation>
</comment>
<gene>
    <name evidence="17" type="ORF">NM125_15405</name>
</gene>
<dbReference type="GO" id="GO:0005576">
    <property type="term" value="C:extracellular region"/>
    <property type="evidence" value="ECO:0007669"/>
    <property type="project" value="TreeGrafter"/>
</dbReference>
<sequence>MKKTPGFSNFKALVALLFISFLSCSSPTGSNSDNSTDVPGYTDDTFFSTSGTQILNRQGEPVVIRGFGLGGWLMPEGYMFNMPGDFGPTKLRNAITDLLGESETDRWFEEFRTNYVQEEDIIAMKEWGADHIRVPFNHKVFYDMETEEFNEREFDRLDQLLIWCKRNRVDVILDMHGAPGAQSSKEIADSDGVARLWTEYDTYMPVTIKIWTEIARRYKNETIIIGYDLLNEPVTPAGYGADDVLRFHTDLIPEIRKIDENHILFINGNYYSTTFDKLDILAAYYDNIVYAFHKYWNETDQGTINYLLGLRDQTDTPLWLGESGENSNPWFNETVRLVESNGIGWNWWTHKKLETITSPLSAPSNPNYEKVLAYWKGEGPKPTANEAQQGLFDMAEGLKIENTTFRPDVVAALFSPSFNNENVPYTSHSIPGTIDAVNYDIGDNLIAYNDMNYKRVNGDPDQTGGNSGWVYRNDGVDIEPSALEGLEYNVGWTEDGEWLEYTVEVTEGTYDIRVIVASPSGEGRIRLFSDGRPVGNTTNIPATGGYQNWRQVNLGSDQFSGGTYTLRLQIDEGGFNIAKLIID</sequence>
<dbReference type="PANTHER" id="PTHR31297:SF34">
    <property type="entry name" value="GLUCAN 1,3-BETA-GLUCOSIDASE 2"/>
    <property type="match status" value="1"/>
</dbReference>
<dbReference type="PROSITE" id="PS51257">
    <property type="entry name" value="PROKAR_LIPOPROTEIN"/>
    <property type="match status" value="1"/>
</dbReference>
<dbReference type="InterPro" id="IPR001547">
    <property type="entry name" value="Glyco_hydro_5"/>
</dbReference>
<keyword evidence="5 14" id="KW-0378">Hydrolase</keyword>
<evidence type="ECO:0000256" key="12">
    <source>
        <dbReference type="ARBA" id="ARBA00037126"/>
    </source>
</evidence>
<dbReference type="GO" id="GO:0030246">
    <property type="term" value="F:carbohydrate binding"/>
    <property type="evidence" value="ECO:0007669"/>
    <property type="project" value="InterPro"/>
</dbReference>
<evidence type="ECO:0000256" key="1">
    <source>
        <dbReference type="ARBA" id="ARBA00004401"/>
    </source>
</evidence>
<dbReference type="SUPFAM" id="SSF49785">
    <property type="entry name" value="Galactose-binding domain-like"/>
    <property type="match status" value="1"/>
</dbReference>
<dbReference type="RefSeq" id="WP_255135875.1">
    <property type="nucleotide sequence ID" value="NZ_JANDBC010000003.1"/>
</dbReference>
<feature type="chain" id="PRO_5040768393" description="Exo-1,3-beta-glucanase D" evidence="15">
    <location>
        <begin position="26"/>
        <end position="583"/>
    </location>
</feature>
<keyword evidence="8" id="KW-0472">Membrane</keyword>
<name>A0A9X2RG05_9BACT</name>
<keyword evidence="7" id="KW-1133">Transmembrane helix</keyword>
<evidence type="ECO:0000256" key="6">
    <source>
        <dbReference type="ARBA" id="ARBA00022968"/>
    </source>
</evidence>
<dbReference type="GO" id="GO:0009986">
    <property type="term" value="C:cell surface"/>
    <property type="evidence" value="ECO:0007669"/>
    <property type="project" value="TreeGrafter"/>
</dbReference>
<dbReference type="AlphaFoldDB" id="A0A9X2RG05"/>
<dbReference type="PROSITE" id="PS00659">
    <property type="entry name" value="GLYCOSYL_HYDROL_F5"/>
    <property type="match status" value="1"/>
</dbReference>
<keyword evidence="4 15" id="KW-0732">Signal</keyword>
<comment type="caution">
    <text evidence="17">The sequence shown here is derived from an EMBL/GenBank/DDBJ whole genome shotgun (WGS) entry which is preliminary data.</text>
</comment>
<evidence type="ECO:0000256" key="5">
    <source>
        <dbReference type="ARBA" id="ARBA00022801"/>
    </source>
</evidence>
<accession>A0A9X2RG05</accession>
<evidence type="ECO:0000256" key="15">
    <source>
        <dbReference type="SAM" id="SignalP"/>
    </source>
</evidence>
<evidence type="ECO:0000259" key="16">
    <source>
        <dbReference type="PROSITE" id="PS51175"/>
    </source>
</evidence>
<evidence type="ECO:0000256" key="10">
    <source>
        <dbReference type="ARBA" id="ARBA00023295"/>
    </source>
</evidence>
<dbReference type="Pfam" id="PF00150">
    <property type="entry name" value="Cellulase"/>
    <property type="match status" value="1"/>
</dbReference>
<organism evidence="17 18">
    <name type="scientific">Gracilimonas sediminicola</name>
    <dbReference type="NCBI Taxonomy" id="2952158"/>
    <lineage>
        <taxon>Bacteria</taxon>
        <taxon>Pseudomonadati</taxon>
        <taxon>Balneolota</taxon>
        <taxon>Balneolia</taxon>
        <taxon>Balneolales</taxon>
        <taxon>Balneolaceae</taxon>
        <taxon>Gracilimonas</taxon>
    </lineage>
</organism>
<evidence type="ECO:0000256" key="7">
    <source>
        <dbReference type="ARBA" id="ARBA00022989"/>
    </source>
</evidence>
<dbReference type="InterPro" id="IPR005084">
    <property type="entry name" value="CBM6"/>
</dbReference>
<dbReference type="InterPro" id="IPR041342">
    <property type="entry name" value="CBM35"/>
</dbReference>
<evidence type="ECO:0000256" key="8">
    <source>
        <dbReference type="ARBA" id="ARBA00023136"/>
    </source>
</evidence>
<dbReference type="InterPro" id="IPR018087">
    <property type="entry name" value="Glyco_hydro_5_CS"/>
</dbReference>
<proteinExistence type="inferred from homology"/>
<comment type="similarity">
    <text evidence="14">Belongs to the glycosyl hydrolase 5 (cellulase A) family.</text>
</comment>
<keyword evidence="6" id="KW-0735">Signal-anchor</keyword>
<dbReference type="Proteomes" id="UP001139125">
    <property type="component" value="Unassembled WGS sequence"/>
</dbReference>
<evidence type="ECO:0000256" key="9">
    <source>
        <dbReference type="ARBA" id="ARBA00023180"/>
    </source>
</evidence>
<evidence type="ECO:0000313" key="18">
    <source>
        <dbReference type="Proteomes" id="UP001139125"/>
    </source>
</evidence>
<dbReference type="Pfam" id="PF18099">
    <property type="entry name" value="CBM_35_2"/>
    <property type="match status" value="1"/>
</dbReference>
<dbReference type="GO" id="GO:0005886">
    <property type="term" value="C:plasma membrane"/>
    <property type="evidence" value="ECO:0007669"/>
    <property type="project" value="UniProtKB-SubCell"/>
</dbReference>
<dbReference type="GO" id="GO:0071555">
    <property type="term" value="P:cell wall organization"/>
    <property type="evidence" value="ECO:0007669"/>
    <property type="project" value="UniProtKB-KW"/>
</dbReference>
<dbReference type="InterPro" id="IPR050386">
    <property type="entry name" value="Glycosyl_hydrolase_5"/>
</dbReference>
<keyword evidence="18" id="KW-1185">Reference proteome</keyword>
<dbReference type="Gene3D" id="2.60.120.260">
    <property type="entry name" value="Galactose-binding domain-like"/>
    <property type="match status" value="1"/>
</dbReference>
<keyword evidence="9" id="KW-0325">Glycoprotein</keyword>
<evidence type="ECO:0000256" key="4">
    <source>
        <dbReference type="ARBA" id="ARBA00022729"/>
    </source>
</evidence>
<dbReference type="Gene3D" id="3.20.20.80">
    <property type="entry name" value="Glycosidases"/>
    <property type="match status" value="1"/>
</dbReference>
<dbReference type="SMART" id="SM00606">
    <property type="entry name" value="CBD_IV"/>
    <property type="match status" value="1"/>
</dbReference>